<dbReference type="AlphaFoldDB" id="A0A1H9XQK5"/>
<organism evidence="1 2">
    <name type="scientific">Pedococcus cremeus</name>
    <dbReference type="NCBI Taxonomy" id="587636"/>
    <lineage>
        <taxon>Bacteria</taxon>
        <taxon>Bacillati</taxon>
        <taxon>Actinomycetota</taxon>
        <taxon>Actinomycetes</taxon>
        <taxon>Micrococcales</taxon>
        <taxon>Intrasporangiaceae</taxon>
        <taxon>Pedococcus</taxon>
    </lineage>
</organism>
<keyword evidence="2" id="KW-1185">Reference proteome</keyword>
<protein>
    <recommendedName>
        <fullName evidence="3">MmcQ/YjbR family DNA-binding protein</fullName>
    </recommendedName>
</protein>
<dbReference type="EMBL" id="FOHB01000010">
    <property type="protein sequence ID" value="SES48448.1"/>
    <property type="molecule type" value="Genomic_DNA"/>
</dbReference>
<accession>A0A1H9XQK5</accession>
<reference evidence="2" key="1">
    <citation type="submission" date="2016-10" db="EMBL/GenBank/DDBJ databases">
        <authorList>
            <person name="Varghese N."/>
            <person name="Submissions S."/>
        </authorList>
    </citation>
    <scope>NUCLEOTIDE SEQUENCE [LARGE SCALE GENOMIC DNA]</scope>
    <source>
        <strain evidence="2">CGMCC 1.6963</strain>
    </source>
</reference>
<dbReference type="InterPro" id="IPR058532">
    <property type="entry name" value="YjbR/MT2646/Rv2570-like"/>
</dbReference>
<evidence type="ECO:0000313" key="2">
    <source>
        <dbReference type="Proteomes" id="UP000199019"/>
    </source>
</evidence>
<name>A0A1H9XQK5_9MICO</name>
<gene>
    <name evidence="1" type="ORF">SAMN05216199_0128</name>
</gene>
<dbReference type="Proteomes" id="UP000199019">
    <property type="component" value="Unassembled WGS sequence"/>
</dbReference>
<proteinExistence type="predicted"/>
<dbReference type="Pfam" id="PF04237">
    <property type="entry name" value="YjbR"/>
    <property type="match status" value="1"/>
</dbReference>
<sequence length="138" mass="15304">MNEARARLADLDAVAMRLPGVERSTSPDGRHSYEVAGKAFVLSRSPRKDAVDPETGERMEDVLVFWVADLGDKDALVQGDGPFFTTPHWNGYKGVLLRERDLGQVSRRELEEVVTDAWLARAPKRLAQEFLAGPGEPT</sequence>
<evidence type="ECO:0000313" key="1">
    <source>
        <dbReference type="EMBL" id="SES48448.1"/>
    </source>
</evidence>
<dbReference type="STRING" id="587636.SAMN05216199_0128"/>
<evidence type="ECO:0008006" key="3">
    <source>
        <dbReference type="Google" id="ProtNLM"/>
    </source>
</evidence>